<dbReference type="Proteomes" id="UP001201262">
    <property type="component" value="Unassembled WGS sequence"/>
</dbReference>
<dbReference type="EMBL" id="JAJTJA010000011">
    <property type="protein sequence ID" value="KAH8692149.1"/>
    <property type="molecule type" value="Genomic_DNA"/>
</dbReference>
<evidence type="ECO:0008006" key="3">
    <source>
        <dbReference type="Google" id="ProtNLM"/>
    </source>
</evidence>
<evidence type="ECO:0000313" key="2">
    <source>
        <dbReference type="Proteomes" id="UP001201262"/>
    </source>
</evidence>
<keyword evidence="2" id="KW-1185">Reference proteome</keyword>
<comment type="caution">
    <text evidence="1">The sequence shown here is derived from an EMBL/GenBank/DDBJ whole genome shotgun (WGS) entry which is preliminary data.</text>
</comment>
<reference evidence="1" key="1">
    <citation type="submission" date="2021-12" db="EMBL/GenBank/DDBJ databases">
        <title>Convergent genome expansion in fungi linked to evolution of root-endophyte symbiosis.</title>
        <authorList>
            <consortium name="DOE Joint Genome Institute"/>
            <person name="Ke Y.-H."/>
            <person name="Bonito G."/>
            <person name="Liao H.-L."/>
            <person name="Looney B."/>
            <person name="Rojas-Flechas A."/>
            <person name="Nash J."/>
            <person name="Hameed K."/>
            <person name="Schadt C."/>
            <person name="Martin F."/>
            <person name="Crous P.W."/>
            <person name="Miettinen O."/>
            <person name="Magnuson J.K."/>
            <person name="Labbe J."/>
            <person name="Jacobson D."/>
            <person name="Doktycz M.J."/>
            <person name="Veneault-Fourrey C."/>
            <person name="Kuo A."/>
            <person name="Mondo S."/>
            <person name="Calhoun S."/>
            <person name="Riley R."/>
            <person name="Ohm R."/>
            <person name="LaButti K."/>
            <person name="Andreopoulos B."/>
            <person name="Pangilinan J."/>
            <person name="Nolan M."/>
            <person name="Tritt A."/>
            <person name="Clum A."/>
            <person name="Lipzen A."/>
            <person name="Daum C."/>
            <person name="Barry K."/>
            <person name="Grigoriev I.V."/>
            <person name="Vilgalys R."/>
        </authorList>
    </citation>
    <scope>NUCLEOTIDE SEQUENCE</scope>
    <source>
        <strain evidence="1">PMI_201</strain>
    </source>
</reference>
<evidence type="ECO:0000313" key="1">
    <source>
        <dbReference type="EMBL" id="KAH8692149.1"/>
    </source>
</evidence>
<dbReference type="AlphaFoldDB" id="A0AAD4KHB0"/>
<protein>
    <recommendedName>
        <fullName evidence="3">Transcription factor domain-containing protein</fullName>
    </recommendedName>
</protein>
<gene>
    <name evidence="1" type="ORF">BGW36DRAFT_42631</name>
</gene>
<dbReference type="GeneID" id="70250535"/>
<organism evidence="1 2">
    <name type="scientific">Talaromyces proteolyticus</name>
    <dbReference type="NCBI Taxonomy" id="1131652"/>
    <lineage>
        <taxon>Eukaryota</taxon>
        <taxon>Fungi</taxon>
        <taxon>Dikarya</taxon>
        <taxon>Ascomycota</taxon>
        <taxon>Pezizomycotina</taxon>
        <taxon>Eurotiomycetes</taxon>
        <taxon>Eurotiomycetidae</taxon>
        <taxon>Eurotiales</taxon>
        <taxon>Trichocomaceae</taxon>
        <taxon>Talaromyces</taxon>
        <taxon>Talaromyces sect. Bacilispori</taxon>
    </lineage>
</organism>
<sequence length="115" mass="12914">MTSTAIYAQKQSGELGSLFLIWCTNYQTLVDLYRIGVPQLFKFQIAVQFPPEQSSFASHYQKTCAQHAFQVASTIAEAMIHGTNILADTCMETIAYDSLRAILYYTTQLIDTQST</sequence>
<name>A0AAD4KHB0_9EURO</name>
<accession>A0AAD4KHB0</accession>
<proteinExistence type="predicted"/>
<dbReference type="RefSeq" id="XP_046068146.1">
    <property type="nucleotide sequence ID" value="XM_046220248.1"/>
</dbReference>